<evidence type="ECO:0000256" key="4">
    <source>
        <dbReference type="ARBA" id="ARBA00022884"/>
    </source>
</evidence>
<keyword evidence="7" id="KW-0175">Coiled coil</keyword>
<keyword evidence="11" id="KW-1185">Reference proteome</keyword>
<evidence type="ECO:0000256" key="7">
    <source>
        <dbReference type="SAM" id="Coils"/>
    </source>
</evidence>
<proteinExistence type="inferred from homology"/>
<evidence type="ECO:0000256" key="1">
    <source>
        <dbReference type="ARBA" id="ARBA00008866"/>
    </source>
</evidence>
<protein>
    <recommendedName>
        <fullName evidence="9">RRM domain-containing protein</fullName>
    </recommendedName>
</protein>
<dbReference type="PROSITE" id="PS50102">
    <property type="entry name" value="RRM"/>
    <property type="match status" value="1"/>
</dbReference>
<evidence type="ECO:0000256" key="6">
    <source>
        <dbReference type="PROSITE-ProRule" id="PRU00176"/>
    </source>
</evidence>
<comment type="caution">
    <text evidence="10">The sequence shown here is derived from an EMBL/GenBank/DDBJ whole genome shotgun (WGS) entry which is preliminary data.</text>
</comment>
<evidence type="ECO:0000256" key="8">
    <source>
        <dbReference type="SAM" id="MobiDB-lite"/>
    </source>
</evidence>
<keyword evidence="5" id="KW-0508">mRNA splicing</keyword>
<evidence type="ECO:0000259" key="9">
    <source>
        <dbReference type="PROSITE" id="PS50102"/>
    </source>
</evidence>
<feature type="region of interest" description="Disordered" evidence="8">
    <location>
        <begin position="660"/>
        <end position="686"/>
    </location>
</feature>
<dbReference type="SMART" id="SM00360">
    <property type="entry name" value="RRM"/>
    <property type="match status" value="3"/>
</dbReference>
<dbReference type="AlphaFoldDB" id="A0A267EKR5"/>
<keyword evidence="4 6" id="KW-0694">RNA-binding</keyword>
<accession>A0A267EKR5</accession>
<dbReference type="GO" id="GO:0006397">
    <property type="term" value="P:mRNA processing"/>
    <property type="evidence" value="ECO:0007669"/>
    <property type="project" value="UniProtKB-KW"/>
</dbReference>
<dbReference type="InterPro" id="IPR036397">
    <property type="entry name" value="RNaseH_sf"/>
</dbReference>
<dbReference type="Gene3D" id="3.30.420.10">
    <property type="entry name" value="Ribonuclease H-like superfamily/Ribonuclease H"/>
    <property type="match status" value="1"/>
</dbReference>
<name>A0A267EKR5_9PLAT</name>
<keyword evidence="2" id="KW-0507">mRNA processing</keyword>
<comment type="similarity">
    <text evidence="1">Belongs to the ESRP family.</text>
</comment>
<dbReference type="Proteomes" id="UP000215902">
    <property type="component" value="Unassembled WGS sequence"/>
</dbReference>
<evidence type="ECO:0000256" key="5">
    <source>
        <dbReference type="ARBA" id="ARBA00023187"/>
    </source>
</evidence>
<dbReference type="GO" id="GO:0003723">
    <property type="term" value="F:RNA binding"/>
    <property type="evidence" value="ECO:0007669"/>
    <property type="project" value="UniProtKB-UniRule"/>
</dbReference>
<dbReference type="GO" id="GO:0008380">
    <property type="term" value="P:RNA splicing"/>
    <property type="evidence" value="ECO:0007669"/>
    <property type="project" value="UniProtKB-KW"/>
</dbReference>
<dbReference type="InterPro" id="IPR035979">
    <property type="entry name" value="RBD_domain_sf"/>
</dbReference>
<organism evidence="10 11">
    <name type="scientific">Macrostomum lignano</name>
    <dbReference type="NCBI Taxonomy" id="282301"/>
    <lineage>
        <taxon>Eukaryota</taxon>
        <taxon>Metazoa</taxon>
        <taxon>Spiralia</taxon>
        <taxon>Lophotrochozoa</taxon>
        <taxon>Platyhelminthes</taxon>
        <taxon>Rhabditophora</taxon>
        <taxon>Macrostomorpha</taxon>
        <taxon>Macrostomida</taxon>
        <taxon>Macrostomidae</taxon>
        <taxon>Macrostomum</taxon>
    </lineage>
</organism>
<dbReference type="InterPro" id="IPR050666">
    <property type="entry name" value="ESRP"/>
</dbReference>
<feature type="coiled-coil region" evidence="7">
    <location>
        <begin position="539"/>
        <end position="567"/>
    </location>
</feature>
<dbReference type="InterPro" id="IPR000504">
    <property type="entry name" value="RRM_dom"/>
</dbReference>
<evidence type="ECO:0000313" key="11">
    <source>
        <dbReference type="Proteomes" id="UP000215902"/>
    </source>
</evidence>
<feature type="domain" description="RRM" evidence="9">
    <location>
        <begin position="432"/>
        <end position="514"/>
    </location>
</feature>
<dbReference type="Gene3D" id="3.30.70.330">
    <property type="match status" value="3"/>
</dbReference>
<dbReference type="STRING" id="282301.A0A267EKR5"/>
<sequence length="758" mass="82409">MRSCGADQSVKTLAFACGGPCSGCEEEEEELKSSSAAAAAGASVVNLRQSLKLRTAAPDDNMPKQPEYLLLFHAVTCGPAAPDSELAEELSPICQLAYLVYNVQQKKVMTLAQHPVKPLLPPGPAVSSDFSEEAVETREDGRAPVSADCTAVTGVTEESLDAAALLADCLDEMDRALLNAGVHPSADGRDLRLITDGQAPLRLLLHPEAAAKGIRLPSYCYAFHDLRKEFCRARRSRQPATSLEEMMAELGLQQQHQQAGEPVAAAAAAAAARTQDTGFSASMCLAMSRIIGCLLEDGHKFLEPESISKEYRPALIRKSEPVEPETVVRLRGLPWQAGDIEVATVFFSGLNVCPGGVALVLSRTGGRRNGEALVRFECAEHRDLALLRHRRHLGRRYIEVFKANARDYLAVAAACTAEAEEFLARLDGSGQQLIRMRGLPYVVTAEQVLEFFDKSSCPVQFGRDGLLFAQRADGRATGDAFALFASSERAERALERGHRQHIGSRYVELFKSTPAELNQVLGGFQQQQQQQQQQQVYQHQKQQQQMHSQQQQQQQQQQQKQQQLQQLWHQRHLLRIGGMPAEATVADILGFLEQHAAGIAYQGVHQVLNHLGQPTGEAVIEMTSDWAARMACEAKDGSQFWRLDGRGPGGVIVEVQLCGTAELPPPPPPPPPPPLPQHLLPPPNPSPLMSHAPMLLPQFPLLTVAHCQPPYFPANLPAVPVVPAYPQPQTAPAVGSPVPLHPVSAEGRLLASQTVLAI</sequence>
<evidence type="ECO:0000313" key="10">
    <source>
        <dbReference type="EMBL" id="PAA62026.1"/>
    </source>
</evidence>
<dbReference type="InterPro" id="IPR012677">
    <property type="entry name" value="Nucleotide-bd_a/b_plait_sf"/>
</dbReference>
<dbReference type="OrthoDB" id="431068at2759"/>
<evidence type="ECO:0000256" key="3">
    <source>
        <dbReference type="ARBA" id="ARBA00022737"/>
    </source>
</evidence>
<feature type="compositionally biased region" description="Pro residues" evidence="8">
    <location>
        <begin position="663"/>
        <end position="686"/>
    </location>
</feature>
<reference evidence="10 11" key="1">
    <citation type="submission" date="2017-06" db="EMBL/GenBank/DDBJ databases">
        <title>A platform for efficient transgenesis in Macrostomum lignano, a flatworm model organism for stem cell research.</title>
        <authorList>
            <person name="Berezikov E."/>
        </authorList>
    </citation>
    <scope>NUCLEOTIDE SEQUENCE [LARGE SCALE GENOMIC DNA]</scope>
    <source>
        <strain evidence="10">DV1</strain>
        <tissue evidence="10">Whole organism</tissue>
    </source>
</reference>
<dbReference type="PANTHER" id="PTHR13976">
    <property type="entry name" value="HETEROGENEOUS NUCLEAR RIBONUCLEOPROTEIN-RELATED"/>
    <property type="match status" value="1"/>
</dbReference>
<keyword evidence="3" id="KW-0677">Repeat</keyword>
<dbReference type="SUPFAM" id="SSF54928">
    <property type="entry name" value="RNA-binding domain, RBD"/>
    <property type="match status" value="3"/>
</dbReference>
<dbReference type="EMBL" id="NIVC01001980">
    <property type="protein sequence ID" value="PAA62026.1"/>
    <property type="molecule type" value="Genomic_DNA"/>
</dbReference>
<evidence type="ECO:0000256" key="2">
    <source>
        <dbReference type="ARBA" id="ARBA00022664"/>
    </source>
</evidence>
<gene>
    <name evidence="10" type="ORF">BOX15_Mlig033028g2</name>
</gene>